<feature type="compositionally biased region" description="Basic and acidic residues" evidence="1">
    <location>
        <begin position="58"/>
        <end position="74"/>
    </location>
</feature>
<dbReference type="AlphaFoldDB" id="J9GGZ6"/>
<feature type="compositionally biased region" description="Basic and acidic residues" evidence="1">
    <location>
        <begin position="39"/>
        <end position="48"/>
    </location>
</feature>
<name>J9GGZ6_9ZZZZ</name>
<reference evidence="3" key="1">
    <citation type="journal article" date="2012" name="PLoS ONE">
        <title>Gene sets for utilization of primary and secondary nutrition supplies in the distal gut of endangered iberian lynx.</title>
        <authorList>
            <person name="Alcaide M."/>
            <person name="Messina E."/>
            <person name="Richter M."/>
            <person name="Bargiela R."/>
            <person name="Peplies J."/>
            <person name="Huws S.A."/>
            <person name="Newbold C.J."/>
            <person name="Golyshin P.N."/>
            <person name="Simon M.A."/>
            <person name="Lopez G."/>
            <person name="Yakimov M.M."/>
            <person name="Ferrer M."/>
        </authorList>
    </citation>
    <scope>NUCLEOTIDE SEQUENCE</scope>
</reference>
<evidence type="ECO:0000313" key="3">
    <source>
        <dbReference type="EMBL" id="EJX06717.1"/>
    </source>
</evidence>
<feature type="domain" description="Phage replisome organiser N-terminal" evidence="2">
    <location>
        <begin position="1"/>
        <end position="48"/>
    </location>
</feature>
<gene>
    <name evidence="3" type="ORF">EVA_05180</name>
</gene>
<comment type="caution">
    <text evidence="3">The sequence shown here is derived from an EMBL/GenBank/DDBJ whole genome shotgun (WGS) entry which is preliminary data.</text>
</comment>
<dbReference type="Pfam" id="PF09681">
    <property type="entry name" value="Phage_rep_org_N"/>
    <property type="match status" value="1"/>
</dbReference>
<sequence length="114" mass="13288">MALSVFEQYKMIEIVDGIITIPNWNKHQTLDAYERKKERDRLYQEERRAKQRALIGKSSERSSDKSSDKSSDVAVSDIDKDIDIDKSIYIGAFASEKVKDAFFLVCFMQGEEWR</sequence>
<protein>
    <submittedName>
        <fullName evidence="3">Phage replication initiation</fullName>
    </submittedName>
</protein>
<organism evidence="3">
    <name type="scientific">gut metagenome</name>
    <dbReference type="NCBI Taxonomy" id="749906"/>
    <lineage>
        <taxon>unclassified sequences</taxon>
        <taxon>metagenomes</taxon>
        <taxon>organismal metagenomes</taxon>
    </lineage>
</organism>
<proteinExistence type="predicted"/>
<evidence type="ECO:0000259" key="2">
    <source>
        <dbReference type="Pfam" id="PF09681"/>
    </source>
</evidence>
<feature type="region of interest" description="Disordered" evidence="1">
    <location>
        <begin position="39"/>
        <end position="74"/>
    </location>
</feature>
<dbReference type="EMBL" id="AMCI01001083">
    <property type="protein sequence ID" value="EJX06717.1"/>
    <property type="molecule type" value="Genomic_DNA"/>
</dbReference>
<accession>J9GGZ6</accession>
<evidence type="ECO:0000256" key="1">
    <source>
        <dbReference type="SAM" id="MobiDB-lite"/>
    </source>
</evidence>
<dbReference type="InterPro" id="IPR010056">
    <property type="entry name" value="Phage_rep_org__N"/>
</dbReference>